<dbReference type="Proteomes" id="UP000587760">
    <property type="component" value="Unassembled WGS sequence"/>
</dbReference>
<dbReference type="Pfam" id="PF01973">
    <property type="entry name" value="MptE-like"/>
    <property type="match status" value="1"/>
</dbReference>
<reference evidence="4 5" key="1">
    <citation type="submission" date="2020-08" db="EMBL/GenBank/DDBJ databases">
        <title>Genomic Encyclopedia of Type Strains, Phase IV (KMG-IV): sequencing the most valuable type-strain genomes for metagenomic binning, comparative biology and taxonomic classification.</title>
        <authorList>
            <person name="Goeker M."/>
        </authorList>
    </citation>
    <scope>NUCLEOTIDE SEQUENCE [LARGE SCALE GENOMIC DNA]</scope>
    <source>
        <strain evidence="4 5">DSM 2461</strain>
    </source>
</reference>
<organism evidence="4 5">
    <name type="scientific">Spirochaeta isovalerica</name>
    <dbReference type="NCBI Taxonomy" id="150"/>
    <lineage>
        <taxon>Bacteria</taxon>
        <taxon>Pseudomonadati</taxon>
        <taxon>Spirochaetota</taxon>
        <taxon>Spirochaetia</taxon>
        <taxon>Spirochaetales</taxon>
        <taxon>Spirochaetaceae</taxon>
        <taxon>Spirochaeta</taxon>
    </lineage>
</organism>
<sequence length="517" mass="59193">MIESKTGKKVPAVENNGRITPMHSRFDPEKEGSRFPQVYTSRGFLLFFGFGGAYHITPFLKDETVEKIVIIEKNLDFFTYVLTQMDLTDLLFDKRVVLLVEEEQESIRNSLLTHYLPILTGDIQSILLRPSVQMDENYYNEIAELIRETLEQVSDDLTVQTRFGKKWFRNTVANLEKAEKAIFKIGSIGKAMITAAGPSLDENIEKIRSMRKEIFLIATDTSLPALLHRSIIPDIVISIDCQDISYNHFMQGYPEHVPLLLDLASPTRLNRFTDNRLYFSSGHPFSRYVNRHFRNFPQIDTSGGNVTYAALSLAVSLGAREIYVSGADFSYPRGKSYAMETYLYPWFRNLESRFQSLESFFFSFIMHNNSMIRDDSDGFIRYISKPMIGYRKLFEAAATAIDPKVIPLEGSGCELKISNRKLNPFPSIRPVLSAGSPMMSSKKFLGEYLKNLKMLPLPDGPLWRYREKLTDSELELITTVLPAAAEFSRKFSDRKESLKKAIQWTISLLEREITQTG</sequence>
<accession>A0A841R1M8</accession>
<dbReference type="RefSeq" id="WP_184743351.1">
    <property type="nucleotide sequence ID" value="NZ_JACHGJ010000001.1"/>
</dbReference>
<keyword evidence="5" id="KW-1185">Reference proteome</keyword>
<proteinExistence type="predicted"/>
<evidence type="ECO:0000313" key="4">
    <source>
        <dbReference type="EMBL" id="MBB6478904.1"/>
    </source>
</evidence>
<dbReference type="Pfam" id="PF20157">
    <property type="entry name" value="Maf_flag10_N"/>
    <property type="match status" value="1"/>
</dbReference>
<dbReference type="EMBL" id="JACHGJ010000001">
    <property type="protein sequence ID" value="MBB6478904.1"/>
    <property type="molecule type" value="Genomic_DNA"/>
</dbReference>
<feature type="region of interest" description="Disordered" evidence="1">
    <location>
        <begin position="1"/>
        <end position="32"/>
    </location>
</feature>
<dbReference type="InterPro" id="IPR002826">
    <property type="entry name" value="MptE-like"/>
</dbReference>
<name>A0A841R1M8_9SPIO</name>
<dbReference type="PANTHER" id="PTHR41786">
    <property type="entry name" value="MOTILITY ACCESSORY FACTOR MAF"/>
    <property type="match status" value="1"/>
</dbReference>
<feature type="domain" description="Glycosyltransferase Maf N-terminal" evidence="3">
    <location>
        <begin position="35"/>
        <end position="113"/>
    </location>
</feature>
<evidence type="ECO:0000259" key="2">
    <source>
        <dbReference type="Pfam" id="PF01973"/>
    </source>
</evidence>
<dbReference type="AlphaFoldDB" id="A0A841R1M8"/>
<dbReference type="PANTHER" id="PTHR41786:SF1">
    <property type="entry name" value="6-HYDROXYMETHYLPTERIN DIPHOSPHOKINASE MPTE-LIKE DOMAIN-CONTAINING PROTEIN"/>
    <property type="match status" value="1"/>
</dbReference>
<evidence type="ECO:0000256" key="1">
    <source>
        <dbReference type="SAM" id="MobiDB-lite"/>
    </source>
</evidence>
<dbReference type="InterPro" id="IPR045376">
    <property type="entry name" value="Maf_N"/>
</dbReference>
<comment type="caution">
    <text evidence="4">The sequence shown here is derived from an EMBL/GenBank/DDBJ whole genome shotgun (WGS) entry which is preliminary data.</text>
</comment>
<evidence type="ECO:0000313" key="5">
    <source>
        <dbReference type="Proteomes" id="UP000587760"/>
    </source>
</evidence>
<dbReference type="Gene3D" id="3.90.1480.10">
    <property type="entry name" value="Alpha-2,3-sialyltransferase"/>
    <property type="match status" value="1"/>
</dbReference>
<feature type="domain" description="6-hydroxymethylpterin diphosphokinase MptE-like" evidence="2">
    <location>
        <begin position="171"/>
        <end position="333"/>
    </location>
</feature>
<gene>
    <name evidence="4" type="ORF">HNR50_000537</name>
</gene>
<evidence type="ECO:0000259" key="3">
    <source>
        <dbReference type="Pfam" id="PF20157"/>
    </source>
</evidence>
<evidence type="ECO:0008006" key="6">
    <source>
        <dbReference type="Google" id="ProtNLM"/>
    </source>
</evidence>
<protein>
    <recommendedName>
        <fullName evidence="6">DUF115 domain-containing protein</fullName>
    </recommendedName>
</protein>